<dbReference type="InterPro" id="IPR053710">
    <property type="entry name" value="Arylamine_NAT_domain_sf"/>
</dbReference>
<dbReference type="OrthoDB" id="432381at2759"/>
<dbReference type="AlphaFoldDB" id="A0A078AH44"/>
<evidence type="ECO:0000259" key="4">
    <source>
        <dbReference type="Pfam" id="PF01156"/>
    </source>
</evidence>
<dbReference type="InterPro" id="IPR001910">
    <property type="entry name" value="Inosine/uridine_hydrolase_dom"/>
</dbReference>
<feature type="region of interest" description="Disordered" evidence="3">
    <location>
        <begin position="1"/>
        <end position="20"/>
    </location>
</feature>
<name>A0A078AH44_STYLE</name>
<keyword evidence="6" id="KW-1185">Reference proteome</keyword>
<dbReference type="Pfam" id="PF00797">
    <property type="entry name" value="Acetyltransf_2"/>
    <property type="match status" value="1"/>
</dbReference>
<reference evidence="5 6" key="1">
    <citation type="submission" date="2014-06" db="EMBL/GenBank/DDBJ databases">
        <authorList>
            <person name="Swart Estienne"/>
        </authorList>
    </citation>
    <scope>NUCLEOTIDE SEQUENCE [LARGE SCALE GENOMIC DNA]</scope>
    <source>
        <strain evidence="5 6">130c</strain>
    </source>
</reference>
<dbReference type="Gene3D" id="3.30.2140.20">
    <property type="match status" value="1"/>
</dbReference>
<comment type="similarity">
    <text evidence="2">Belongs to the IUNH family.</text>
</comment>
<dbReference type="InParanoid" id="A0A078AH44"/>
<dbReference type="SUPFAM" id="SSF53590">
    <property type="entry name" value="Nucleoside hydrolase"/>
    <property type="match status" value="1"/>
</dbReference>
<dbReference type="InterPro" id="IPR052775">
    <property type="entry name" value="IUN_hydrolase"/>
</dbReference>
<evidence type="ECO:0000313" key="6">
    <source>
        <dbReference type="Proteomes" id="UP000039865"/>
    </source>
</evidence>
<dbReference type="SUPFAM" id="SSF54001">
    <property type="entry name" value="Cysteine proteinases"/>
    <property type="match status" value="1"/>
</dbReference>
<dbReference type="EMBL" id="CCKQ01010062">
    <property type="protein sequence ID" value="CDW81564.1"/>
    <property type="molecule type" value="Genomic_DNA"/>
</dbReference>
<protein>
    <submittedName>
        <fullName evidence="5">Inosine-uridine nucleoside n-ribohydrolase</fullName>
    </submittedName>
</protein>
<evidence type="ECO:0000256" key="2">
    <source>
        <dbReference type="ARBA" id="ARBA00009176"/>
    </source>
</evidence>
<dbReference type="GO" id="GO:0016407">
    <property type="term" value="F:acetyltransferase activity"/>
    <property type="evidence" value="ECO:0007669"/>
    <property type="project" value="InterPro"/>
</dbReference>
<feature type="domain" description="Inosine/uridine-preferring nucleoside hydrolase" evidence="4">
    <location>
        <begin position="26"/>
        <end position="328"/>
    </location>
</feature>
<keyword evidence="5" id="KW-0378">Hydrolase</keyword>
<comment type="similarity">
    <text evidence="1">Belongs to the arylamine N-acetyltransferase family.</text>
</comment>
<evidence type="ECO:0000313" key="5">
    <source>
        <dbReference type="EMBL" id="CDW81564.1"/>
    </source>
</evidence>
<dbReference type="InterPro" id="IPR036452">
    <property type="entry name" value="Ribo_hydro-like"/>
</dbReference>
<evidence type="ECO:0000256" key="1">
    <source>
        <dbReference type="ARBA" id="ARBA00006547"/>
    </source>
</evidence>
<dbReference type="InterPro" id="IPR038765">
    <property type="entry name" value="Papain-like_cys_pep_sf"/>
</dbReference>
<dbReference type="GO" id="GO:0016799">
    <property type="term" value="F:hydrolase activity, hydrolyzing N-glycosyl compounds"/>
    <property type="evidence" value="ECO:0007669"/>
    <property type="project" value="InterPro"/>
</dbReference>
<dbReference type="PANTHER" id="PTHR46190">
    <property type="entry name" value="SI:CH211-201H21.5-RELATED"/>
    <property type="match status" value="1"/>
</dbReference>
<accession>A0A078AH44</accession>
<dbReference type="Pfam" id="PF01156">
    <property type="entry name" value="IU_nuc_hydro"/>
    <property type="match status" value="1"/>
</dbReference>
<dbReference type="Proteomes" id="UP000039865">
    <property type="component" value="Unassembled WGS sequence"/>
</dbReference>
<organism evidence="5 6">
    <name type="scientific">Stylonychia lemnae</name>
    <name type="common">Ciliate</name>
    <dbReference type="NCBI Taxonomy" id="5949"/>
    <lineage>
        <taxon>Eukaryota</taxon>
        <taxon>Sar</taxon>
        <taxon>Alveolata</taxon>
        <taxon>Ciliophora</taxon>
        <taxon>Intramacronucleata</taxon>
        <taxon>Spirotrichea</taxon>
        <taxon>Stichotrichia</taxon>
        <taxon>Sporadotrichida</taxon>
        <taxon>Oxytrichidae</taxon>
        <taxon>Stylonychinae</taxon>
        <taxon>Stylonychia</taxon>
    </lineage>
</organism>
<gene>
    <name evidence="5" type="primary">Contig18395.g19537</name>
    <name evidence="5" type="ORF">STYLEM_10583</name>
</gene>
<proteinExistence type="inferred from homology"/>
<sequence>MEQSTKNLNEEDTSRHTNLNERPHKVIIDCDPGADDAHAIVLAHYLSKVHQVEILGITTVGCNHTIDQVTINTQIILETLKVNDIKIYKGFQKDDFKHIDYYFGVDGFGNYANEYIEQHGSLEDKHFDGSVNATQFIINSVKQFPQEITLLSIGGLTNIMRIYQEYPELPEMFREIVLMGGNIKGSGNAPNWCSEFNFYQDATAAKKFFEAFKNVTMVGYELCFEFFQSLSKEQQSQIFDQDTDLARMVKASYRNSYKIENERYCIYDQIAVACVFEPSIVKSSIYKQLKVLDESEAVRGAVIINWLDQLVTDETTKVKIITEIDRTLMRELLEESLKGYNEDIYKIAQQKKQENKVALQTYLEALGIPKFIKLRPNFETLCQVVNKHAQNIKYQNLHFHLRDRPVLSFEFKDMVERMVVQKLGGLCYEHCQLTYHVLNALGFNTKQLLAQILKNTELRFDPNVYFEHGIQIVNIDGQLYIVDDGFGAYSPKYPLPFNPKEQLQTYEFSEKDKYQILNNGDHFELQYYEGDHWRRGFGFSYPFQFKSPQEIQERYENHVARSKFSNIRDGYILFGKISQQMNTELAYMRRVEPFTAYIRYTSNDGYEKQMIQNYQDLIEIVKREFNFDLPSREVIRDNSDIQPEQ</sequence>
<feature type="compositionally biased region" description="Basic and acidic residues" evidence="3">
    <location>
        <begin position="8"/>
        <end position="20"/>
    </location>
</feature>
<dbReference type="InterPro" id="IPR001447">
    <property type="entry name" value="Arylamine_N-AcTrfase"/>
</dbReference>
<dbReference type="PANTHER" id="PTHR46190:SF1">
    <property type="entry name" value="SI:CH211-201H21.5"/>
    <property type="match status" value="1"/>
</dbReference>
<evidence type="ECO:0000256" key="3">
    <source>
        <dbReference type="SAM" id="MobiDB-lite"/>
    </source>
</evidence>
<dbReference type="Gene3D" id="3.90.245.10">
    <property type="entry name" value="Ribonucleoside hydrolase-like"/>
    <property type="match status" value="1"/>
</dbReference>